<dbReference type="Gramene" id="MELO3C007540.2.1">
    <property type="protein sequence ID" value="MELO3C007540.2.1"/>
    <property type="gene ID" value="MELO3C007540.2"/>
</dbReference>
<dbReference type="AlphaFoldDB" id="A0A9I9CS53"/>
<organism evidence="8">
    <name type="scientific">Cucumis melo</name>
    <name type="common">Muskmelon</name>
    <dbReference type="NCBI Taxonomy" id="3656"/>
    <lineage>
        <taxon>Eukaryota</taxon>
        <taxon>Viridiplantae</taxon>
        <taxon>Streptophyta</taxon>
        <taxon>Embryophyta</taxon>
        <taxon>Tracheophyta</taxon>
        <taxon>Spermatophyta</taxon>
        <taxon>Magnoliopsida</taxon>
        <taxon>eudicotyledons</taxon>
        <taxon>Gunneridae</taxon>
        <taxon>Pentapetalae</taxon>
        <taxon>rosids</taxon>
        <taxon>fabids</taxon>
        <taxon>Cucurbitales</taxon>
        <taxon>Cucurbitaceae</taxon>
        <taxon>Benincaseae</taxon>
        <taxon>Cucumis</taxon>
    </lineage>
</organism>
<evidence type="ECO:0000259" key="7">
    <source>
        <dbReference type="PROSITE" id="PS51294"/>
    </source>
</evidence>
<dbReference type="InterPro" id="IPR001005">
    <property type="entry name" value="SANT/Myb"/>
</dbReference>
<evidence type="ECO:0000256" key="6">
    <source>
        <dbReference type="SAM" id="MobiDB-lite"/>
    </source>
</evidence>
<comment type="subcellular location">
    <subcellularLocation>
        <location evidence="1">Nucleus</location>
    </subcellularLocation>
</comment>
<keyword evidence="5" id="KW-0539">Nucleus</keyword>
<dbReference type="Pfam" id="PF26575">
    <property type="entry name" value="HHO5_N"/>
    <property type="match status" value="1"/>
</dbReference>
<dbReference type="InterPro" id="IPR006447">
    <property type="entry name" value="Myb_dom_plants"/>
</dbReference>
<evidence type="ECO:0000256" key="1">
    <source>
        <dbReference type="ARBA" id="ARBA00004123"/>
    </source>
</evidence>
<reference evidence="8" key="1">
    <citation type="submission" date="2023-03" db="UniProtKB">
        <authorList>
            <consortium name="EnsemblPlants"/>
        </authorList>
    </citation>
    <scope>IDENTIFICATION</scope>
</reference>
<evidence type="ECO:0000313" key="8">
    <source>
        <dbReference type="EnsemblPlants" id="MELO3C007540.2.1"/>
    </source>
</evidence>
<dbReference type="Gene3D" id="1.10.10.60">
    <property type="entry name" value="Homeodomain-like"/>
    <property type="match status" value="1"/>
</dbReference>
<feature type="compositionally biased region" description="Polar residues" evidence="6">
    <location>
        <begin position="318"/>
        <end position="329"/>
    </location>
</feature>
<dbReference type="PANTHER" id="PTHR31003:SF22">
    <property type="entry name" value="TRANSCRIPTION FACTOR HHO5"/>
    <property type="match status" value="1"/>
</dbReference>
<dbReference type="Pfam" id="PF00249">
    <property type="entry name" value="Myb_DNA-binding"/>
    <property type="match status" value="1"/>
</dbReference>
<keyword evidence="3" id="KW-0238">DNA-binding</keyword>
<accession>A0A9I9CS53</accession>
<evidence type="ECO:0000256" key="2">
    <source>
        <dbReference type="ARBA" id="ARBA00023015"/>
    </source>
</evidence>
<dbReference type="PANTHER" id="PTHR31003">
    <property type="entry name" value="MYB FAMILY TRANSCRIPTION FACTOR"/>
    <property type="match status" value="1"/>
</dbReference>
<dbReference type="NCBIfam" id="TIGR01557">
    <property type="entry name" value="myb_SHAQKYF"/>
    <property type="match status" value="1"/>
</dbReference>
<dbReference type="InterPro" id="IPR009057">
    <property type="entry name" value="Homeodomain-like_sf"/>
</dbReference>
<dbReference type="SUPFAM" id="SSF46689">
    <property type="entry name" value="Homeodomain-like"/>
    <property type="match status" value="1"/>
</dbReference>
<evidence type="ECO:0000256" key="4">
    <source>
        <dbReference type="ARBA" id="ARBA00023163"/>
    </source>
</evidence>
<dbReference type="InterPro" id="IPR058673">
    <property type="entry name" value="HHO5-like_N"/>
</dbReference>
<dbReference type="GO" id="GO:0003677">
    <property type="term" value="F:DNA binding"/>
    <property type="evidence" value="ECO:0007669"/>
    <property type="project" value="UniProtKB-KW"/>
</dbReference>
<protein>
    <recommendedName>
        <fullName evidence="7">HTH myb-type domain-containing protein</fullName>
    </recommendedName>
</protein>
<keyword evidence="2" id="KW-0805">Transcription regulation</keyword>
<dbReference type="FunFam" id="1.10.10.60:FF:000002">
    <property type="entry name" value="Myb family transcription factor"/>
    <property type="match status" value="1"/>
</dbReference>
<dbReference type="EnsemblPlants" id="MELO3C007540.2.1">
    <property type="protein sequence ID" value="MELO3C007540.2.1"/>
    <property type="gene ID" value="MELO3C007540.2"/>
</dbReference>
<feature type="domain" description="HTH myb-type" evidence="7">
    <location>
        <begin position="249"/>
        <end position="309"/>
    </location>
</feature>
<dbReference type="InterPro" id="IPR044787">
    <property type="entry name" value="HHO5-like"/>
</dbReference>
<evidence type="ECO:0000256" key="3">
    <source>
        <dbReference type="ARBA" id="ARBA00023125"/>
    </source>
</evidence>
<evidence type="ECO:0000256" key="5">
    <source>
        <dbReference type="ARBA" id="ARBA00023242"/>
    </source>
</evidence>
<feature type="region of interest" description="Disordered" evidence="6">
    <location>
        <begin position="310"/>
        <end position="377"/>
    </location>
</feature>
<dbReference type="PROSITE" id="PS51294">
    <property type="entry name" value="HTH_MYB"/>
    <property type="match status" value="1"/>
</dbReference>
<keyword evidence="4" id="KW-0804">Transcription</keyword>
<proteinExistence type="predicted"/>
<dbReference type="InterPro" id="IPR017930">
    <property type="entry name" value="Myb_dom"/>
</dbReference>
<name>A0A9I9CS53_CUCME</name>
<dbReference type="GO" id="GO:0003700">
    <property type="term" value="F:DNA-binding transcription factor activity"/>
    <property type="evidence" value="ECO:0007669"/>
    <property type="project" value="InterPro"/>
</dbReference>
<sequence>MELSLDLSLDHSPKTIPQILHELSSISDSFTKRSKLDDYVKRLEDEMRKIDAFKRELPLCNMGFGFFDVSIPGFAAILRLKDEVLQFKEQPVIEEFIPSKGISDQADEENVKRKTRKWLSSAQLWSTNFNFVDEEIANPKSNMNLDGDEDDRSVPQTPIENWNCAKRRRAFELFKDQNNFVKRATNEDVAFSEVPKLTLMTPISDPFPVNLTVKNGGNGGRNGRAAVSGLSSPAGQMKGQAKLSQQQQTIRKQRRCWSPELHRRFVDALHRLGGSQVATPKQIRELMQVDGLTNDEVKSHLQKYRLHVRKLSPAEGSSGENELKTSVTHAGSPDGPLHGGGSGKALSTTEGESMEVEEDAKSDGHSWKGRIQKHGDM</sequence>
<feature type="compositionally biased region" description="Basic residues" evidence="6">
    <location>
        <begin position="367"/>
        <end position="377"/>
    </location>
</feature>
<dbReference type="GO" id="GO:0005634">
    <property type="term" value="C:nucleus"/>
    <property type="evidence" value="ECO:0007669"/>
    <property type="project" value="UniProtKB-SubCell"/>
</dbReference>